<evidence type="ECO:0000313" key="7">
    <source>
        <dbReference type="Proteomes" id="UP000334019"/>
    </source>
</evidence>
<dbReference type="PANTHER" id="PTHR43179:SF12">
    <property type="entry name" value="GALACTOFURANOSYLTRANSFERASE GLFT2"/>
    <property type="match status" value="1"/>
</dbReference>
<keyword evidence="4 6" id="KW-0808">Transferase</keyword>
<sequence length="455" mass="49917">MEGHVRAPLVRIIVLNYQGGEHVLRCLESLALLEWPADRLQVVVVDNASTDGSAEEIARRFPHVDLRRQATNTGFPANNVALVDLDGVDLVALLNNDATVEPGWLTPLVDAMEQDPTLGAACPKILFAHRYLDVVIGSTTYRPGGGDPRELGVRLEGVTVDGVDRWADLQLGQGLHGIEPGPDGPFSWTAARAVVRVPVDDESGPHRVALRLRSDRPTTVTVDGRDGPVTADVGTTPTTLEVVVDGPRRDVINNVGSRVLPDGSGADRGFLEVDEGQHDEPTDVFAWCGGSVLLRPAYLRSVGMFEERFFLYYEDTDLSWRGQAQGWRYRTVPASVCRHLHATSTGEGSPVFQHYVERNRLLMLTRNAPPGLAAGAAVRHLLATASYARRDVVRPLLRGRRPSTTLVRRRLRSWLAWAQLLPWALASRAGLRRRQIVPDADLASRMDPPTPARVS</sequence>
<evidence type="ECO:0000256" key="1">
    <source>
        <dbReference type="ARBA" id="ARBA00004776"/>
    </source>
</evidence>
<dbReference type="Gene3D" id="3.90.550.10">
    <property type="entry name" value="Spore Coat Polysaccharide Biosynthesis Protein SpsA, Chain A"/>
    <property type="match status" value="2"/>
</dbReference>
<dbReference type="PANTHER" id="PTHR43179">
    <property type="entry name" value="RHAMNOSYLTRANSFERASE WBBL"/>
    <property type="match status" value="1"/>
</dbReference>
<evidence type="ECO:0000259" key="5">
    <source>
        <dbReference type="Pfam" id="PF00535"/>
    </source>
</evidence>
<dbReference type="InterPro" id="IPR001173">
    <property type="entry name" value="Glyco_trans_2-like"/>
</dbReference>
<comment type="pathway">
    <text evidence="1">Cell wall biogenesis; cell wall polysaccharide biosynthesis.</text>
</comment>
<organism evidence="6 7">
    <name type="scientific">Actinomarinicola tropica</name>
    <dbReference type="NCBI Taxonomy" id="2789776"/>
    <lineage>
        <taxon>Bacteria</taxon>
        <taxon>Bacillati</taxon>
        <taxon>Actinomycetota</taxon>
        <taxon>Acidimicrobiia</taxon>
        <taxon>Acidimicrobiales</taxon>
        <taxon>Iamiaceae</taxon>
        <taxon>Actinomarinicola</taxon>
    </lineage>
</organism>
<evidence type="ECO:0000256" key="2">
    <source>
        <dbReference type="ARBA" id="ARBA00006739"/>
    </source>
</evidence>
<feature type="domain" description="Glycosyltransferase 2-like" evidence="5">
    <location>
        <begin position="12"/>
        <end position="121"/>
    </location>
</feature>
<dbReference type="EMBL" id="CP045851">
    <property type="protein sequence ID" value="QGG95843.1"/>
    <property type="molecule type" value="Genomic_DNA"/>
</dbReference>
<gene>
    <name evidence="6" type="ORF">GH723_12450</name>
</gene>
<reference evidence="6 7" key="1">
    <citation type="submission" date="2019-11" db="EMBL/GenBank/DDBJ databases">
        <authorList>
            <person name="He Y."/>
        </authorList>
    </citation>
    <scope>NUCLEOTIDE SEQUENCE [LARGE SCALE GENOMIC DNA]</scope>
    <source>
        <strain evidence="6 7">SCSIO 58843</strain>
    </source>
</reference>
<protein>
    <submittedName>
        <fullName evidence="6">Glycosyltransferase</fullName>
    </submittedName>
</protein>
<name>A0A5Q2RJ62_9ACTN</name>
<accession>A0A5Q2RJ62</accession>
<keyword evidence="3" id="KW-0328">Glycosyltransferase</keyword>
<dbReference type="AlphaFoldDB" id="A0A5Q2RJ62"/>
<evidence type="ECO:0000256" key="3">
    <source>
        <dbReference type="ARBA" id="ARBA00022676"/>
    </source>
</evidence>
<dbReference type="Proteomes" id="UP000334019">
    <property type="component" value="Chromosome"/>
</dbReference>
<evidence type="ECO:0000313" key="6">
    <source>
        <dbReference type="EMBL" id="QGG95843.1"/>
    </source>
</evidence>
<dbReference type="InterPro" id="IPR029044">
    <property type="entry name" value="Nucleotide-diphossugar_trans"/>
</dbReference>
<comment type="similarity">
    <text evidence="2">Belongs to the glycosyltransferase 2 family.</text>
</comment>
<dbReference type="SUPFAM" id="SSF53448">
    <property type="entry name" value="Nucleotide-diphospho-sugar transferases"/>
    <property type="match status" value="1"/>
</dbReference>
<dbReference type="KEGG" id="atq:GH723_12450"/>
<keyword evidence="7" id="KW-1185">Reference proteome</keyword>
<dbReference type="GO" id="GO:0016757">
    <property type="term" value="F:glycosyltransferase activity"/>
    <property type="evidence" value="ECO:0007669"/>
    <property type="project" value="UniProtKB-KW"/>
</dbReference>
<proteinExistence type="inferred from homology"/>
<dbReference type="Pfam" id="PF00535">
    <property type="entry name" value="Glycos_transf_2"/>
    <property type="match status" value="1"/>
</dbReference>
<evidence type="ECO:0000256" key="4">
    <source>
        <dbReference type="ARBA" id="ARBA00022679"/>
    </source>
</evidence>